<feature type="compositionally biased region" description="Low complexity" evidence="1">
    <location>
        <begin position="129"/>
        <end position="143"/>
    </location>
</feature>
<name>A0A6J4ZLU1_9BURK</name>
<dbReference type="EMBL" id="CADIJR010000010">
    <property type="protein sequence ID" value="CAB3635435.1"/>
    <property type="molecule type" value="Genomic_DNA"/>
</dbReference>
<keyword evidence="3" id="KW-1185">Reference proteome</keyword>
<feature type="region of interest" description="Disordered" evidence="1">
    <location>
        <begin position="201"/>
        <end position="359"/>
    </location>
</feature>
<feature type="compositionally biased region" description="Basic and acidic residues" evidence="1">
    <location>
        <begin position="118"/>
        <end position="127"/>
    </location>
</feature>
<feature type="compositionally biased region" description="Basic residues" evidence="1">
    <location>
        <begin position="259"/>
        <end position="269"/>
    </location>
</feature>
<organism evidence="2 3">
    <name type="scientific">Achromobacter insuavis</name>
    <dbReference type="NCBI Taxonomy" id="1287735"/>
    <lineage>
        <taxon>Bacteria</taxon>
        <taxon>Pseudomonadati</taxon>
        <taxon>Pseudomonadota</taxon>
        <taxon>Betaproteobacteria</taxon>
        <taxon>Burkholderiales</taxon>
        <taxon>Alcaligenaceae</taxon>
        <taxon>Achromobacter</taxon>
    </lineage>
</organism>
<dbReference type="Proteomes" id="UP000507979">
    <property type="component" value="Unassembled WGS sequence"/>
</dbReference>
<sequence length="359" mass="38592">MIPSLLHFTPAIASALAKALQSRHDLSGTGPQVAAAIVRYPRGTGSRGARADACARHPAPASRLAVHRHARRRQDHAVAHPGQIAQLRNRHHLQALRRLSRLHRDRCRPVRRLPRTGRGLEPRRRGNDPAAGAGRLRAGRGPLQGLHDRRSAHAHGARVQRDAQDAGRAAAARQIHPRHDRSAEDPGHGAVALPAIQSEADAGRLHRGPPAGGAGRGTGRLRSAGPAPDRPGRVGLDARRAVADRPGHRLQRWQPDRGRRARHARHHRPAPPGAPAGRLVHRRRQGRAGGGRRTRHARPVVRRRAGRPGGAAVARRHRAARVRRDAGRGSAGGRHRPPGAIAASRRGATVLFGGGAQPR</sequence>
<evidence type="ECO:0000256" key="1">
    <source>
        <dbReference type="SAM" id="MobiDB-lite"/>
    </source>
</evidence>
<evidence type="ECO:0000313" key="2">
    <source>
        <dbReference type="EMBL" id="CAB3635435.1"/>
    </source>
</evidence>
<dbReference type="AlphaFoldDB" id="A0A6J4ZLU1"/>
<reference evidence="2 3" key="1">
    <citation type="submission" date="2020-04" db="EMBL/GenBank/DDBJ databases">
        <authorList>
            <person name="De Canck E."/>
        </authorList>
    </citation>
    <scope>NUCLEOTIDE SEQUENCE [LARGE SCALE GENOMIC DNA]</scope>
    <source>
        <strain evidence="2 3">LMG 26845</strain>
    </source>
</reference>
<evidence type="ECO:0000313" key="3">
    <source>
        <dbReference type="Proteomes" id="UP000507979"/>
    </source>
</evidence>
<feature type="compositionally biased region" description="Basic residues" evidence="1">
    <location>
        <begin position="279"/>
        <end position="306"/>
    </location>
</feature>
<feature type="compositionally biased region" description="Basic and acidic residues" evidence="1">
    <location>
        <begin position="230"/>
        <end position="247"/>
    </location>
</feature>
<proteinExistence type="predicted"/>
<protein>
    <submittedName>
        <fullName evidence="2">Uncharacterized protein</fullName>
    </submittedName>
</protein>
<feature type="region of interest" description="Disordered" evidence="1">
    <location>
        <begin position="108"/>
        <end position="188"/>
    </location>
</feature>
<accession>A0A6J4ZLU1</accession>
<gene>
    <name evidence="2" type="ORF">LMG26845_01659</name>
</gene>